<name>A0A3A3G7G1_9BURK</name>
<feature type="transmembrane region" description="Helical" evidence="6">
    <location>
        <begin position="342"/>
        <end position="360"/>
    </location>
</feature>
<feature type="domain" description="Major facilitator superfamily (MFS) profile" evidence="7">
    <location>
        <begin position="51"/>
        <end position="433"/>
    </location>
</feature>
<feature type="transmembrane region" description="Helical" evidence="6">
    <location>
        <begin position="121"/>
        <end position="146"/>
    </location>
</feature>
<proteinExistence type="predicted"/>
<organism evidence="8 9">
    <name type="scientific">Noviherbaspirillum sedimenti</name>
    <dbReference type="NCBI Taxonomy" id="2320865"/>
    <lineage>
        <taxon>Bacteria</taxon>
        <taxon>Pseudomonadati</taxon>
        <taxon>Pseudomonadota</taxon>
        <taxon>Betaproteobacteria</taxon>
        <taxon>Burkholderiales</taxon>
        <taxon>Oxalobacteraceae</taxon>
        <taxon>Noviherbaspirillum</taxon>
    </lineage>
</organism>
<feature type="transmembrane region" description="Helical" evidence="6">
    <location>
        <begin position="381"/>
        <end position="402"/>
    </location>
</feature>
<gene>
    <name evidence="8" type="ORF">D3878_21800</name>
</gene>
<dbReference type="InterPro" id="IPR050189">
    <property type="entry name" value="MFS_Efflux_Transporters"/>
</dbReference>
<protein>
    <submittedName>
        <fullName evidence="8">MFS transporter</fullName>
    </submittedName>
</protein>
<feature type="transmembrane region" description="Helical" evidence="6">
    <location>
        <begin position="408"/>
        <end position="427"/>
    </location>
</feature>
<evidence type="ECO:0000256" key="4">
    <source>
        <dbReference type="ARBA" id="ARBA00022989"/>
    </source>
</evidence>
<keyword evidence="9" id="KW-1185">Reference proteome</keyword>
<accession>A0A3A3G7G1</accession>
<evidence type="ECO:0000256" key="6">
    <source>
        <dbReference type="SAM" id="Phobius"/>
    </source>
</evidence>
<dbReference type="InterPro" id="IPR011701">
    <property type="entry name" value="MFS"/>
</dbReference>
<evidence type="ECO:0000256" key="2">
    <source>
        <dbReference type="ARBA" id="ARBA00022475"/>
    </source>
</evidence>
<dbReference type="PANTHER" id="PTHR43124:SF10">
    <property type="entry name" value="PURINE EFFLUX PUMP PBUE"/>
    <property type="match status" value="1"/>
</dbReference>
<feature type="transmembrane region" description="Helical" evidence="6">
    <location>
        <begin position="87"/>
        <end position="109"/>
    </location>
</feature>
<keyword evidence="5 6" id="KW-0472">Membrane</keyword>
<evidence type="ECO:0000256" key="5">
    <source>
        <dbReference type="ARBA" id="ARBA00023136"/>
    </source>
</evidence>
<dbReference type="SUPFAM" id="SSF103473">
    <property type="entry name" value="MFS general substrate transporter"/>
    <property type="match status" value="1"/>
</dbReference>
<comment type="caution">
    <text evidence="8">The sequence shown here is derived from an EMBL/GenBank/DDBJ whole genome shotgun (WGS) entry which is preliminary data.</text>
</comment>
<keyword evidence="4 6" id="KW-1133">Transmembrane helix</keyword>
<evidence type="ECO:0000313" key="8">
    <source>
        <dbReference type="EMBL" id="RJG03901.1"/>
    </source>
</evidence>
<feature type="transmembrane region" description="Helical" evidence="6">
    <location>
        <begin position="210"/>
        <end position="228"/>
    </location>
</feature>
<dbReference type="Gene3D" id="1.20.1720.10">
    <property type="entry name" value="Multidrug resistance protein D"/>
    <property type="match status" value="1"/>
</dbReference>
<dbReference type="Proteomes" id="UP000266327">
    <property type="component" value="Unassembled WGS sequence"/>
</dbReference>
<dbReference type="AlphaFoldDB" id="A0A3A3G7G1"/>
<evidence type="ECO:0000256" key="3">
    <source>
        <dbReference type="ARBA" id="ARBA00022692"/>
    </source>
</evidence>
<dbReference type="GO" id="GO:0022857">
    <property type="term" value="F:transmembrane transporter activity"/>
    <property type="evidence" value="ECO:0007669"/>
    <property type="project" value="InterPro"/>
</dbReference>
<dbReference type="GO" id="GO:0005886">
    <property type="term" value="C:plasma membrane"/>
    <property type="evidence" value="ECO:0007669"/>
    <property type="project" value="UniProtKB-SubCell"/>
</dbReference>
<dbReference type="InterPro" id="IPR020846">
    <property type="entry name" value="MFS_dom"/>
</dbReference>
<evidence type="ECO:0000259" key="7">
    <source>
        <dbReference type="PROSITE" id="PS50850"/>
    </source>
</evidence>
<evidence type="ECO:0000256" key="1">
    <source>
        <dbReference type="ARBA" id="ARBA00004651"/>
    </source>
</evidence>
<feature type="transmembrane region" description="Helical" evidence="6">
    <location>
        <begin position="283"/>
        <end position="301"/>
    </location>
</feature>
<dbReference type="InterPro" id="IPR036259">
    <property type="entry name" value="MFS_trans_sf"/>
</dbReference>
<evidence type="ECO:0000313" key="9">
    <source>
        <dbReference type="Proteomes" id="UP000266327"/>
    </source>
</evidence>
<dbReference type="PROSITE" id="PS50850">
    <property type="entry name" value="MFS"/>
    <property type="match status" value="1"/>
</dbReference>
<feature type="transmembrane region" description="Helical" evidence="6">
    <location>
        <begin position="260"/>
        <end position="277"/>
    </location>
</feature>
<keyword evidence="2" id="KW-1003">Cell membrane</keyword>
<reference evidence="9" key="1">
    <citation type="submission" date="2018-09" db="EMBL/GenBank/DDBJ databases">
        <authorList>
            <person name="Zhu H."/>
        </authorList>
    </citation>
    <scope>NUCLEOTIDE SEQUENCE [LARGE SCALE GENOMIC DNA]</scope>
    <source>
        <strain evidence="9">K1S02-23</strain>
    </source>
</reference>
<feature type="transmembrane region" description="Helical" evidence="6">
    <location>
        <begin position="182"/>
        <end position="204"/>
    </location>
</feature>
<dbReference type="PANTHER" id="PTHR43124">
    <property type="entry name" value="PURINE EFFLUX PUMP PBUE"/>
    <property type="match status" value="1"/>
</dbReference>
<sequence>MAQRTIITSSFGTNCCHHYYHYWHESKARRTPSRMIQPSHALKVSAMSASSIKTVLPLSLVTGASMLAMDFYLPAVPNLQASFGIDVTLAQATIALFLAGLAASQLLWAEVLTRCGPRQSVTIGIWMLVATSIACALAPTIGFLLLMRLLQGVAAGAALVVAPSVVRATLSDADAVRGVATISMVEAIIPAAGPALGAALLHYADWRATFWVIGGLTLLVLPFVVRVTPRELPGLDRTVNASYAAVLGTSKFRRLAASHALSFGAMLACVASAPQLLLNALGLGPSAFSMLQLLGVASFIVGASQAGRISKQLGIAGAIQLGAWLQALLCAAMLALSFIVPLSFAGLAVFWCAFCGGLAIRGPATFSEVLALPPAQMGRASALLTLAVLVAGAVGTQVAAPFMDGRSIAPLMTVMLVACAASLAVVLPYPRANDQTAPAV</sequence>
<keyword evidence="3 6" id="KW-0812">Transmembrane</keyword>
<feature type="transmembrane region" description="Helical" evidence="6">
    <location>
        <begin position="152"/>
        <end position="170"/>
    </location>
</feature>
<comment type="subcellular location">
    <subcellularLocation>
        <location evidence="1">Cell membrane</location>
        <topology evidence="1">Multi-pass membrane protein</topology>
    </subcellularLocation>
</comment>
<dbReference type="Pfam" id="PF07690">
    <property type="entry name" value="MFS_1"/>
    <property type="match status" value="1"/>
</dbReference>
<dbReference type="EMBL" id="QYUQ01000002">
    <property type="protein sequence ID" value="RJG03901.1"/>
    <property type="molecule type" value="Genomic_DNA"/>
</dbReference>
<feature type="transmembrane region" description="Helical" evidence="6">
    <location>
        <begin position="313"/>
        <end position="336"/>
    </location>
</feature>
<feature type="transmembrane region" description="Helical" evidence="6">
    <location>
        <begin position="55"/>
        <end position="75"/>
    </location>
</feature>